<feature type="region of interest" description="Disordered" evidence="1">
    <location>
        <begin position="128"/>
        <end position="172"/>
    </location>
</feature>
<dbReference type="Proteomes" id="UP000887575">
    <property type="component" value="Unassembled WGS sequence"/>
</dbReference>
<sequence length="172" mass="18209">MTTQHDYLNFVLETLQGHGGLSTTVRGVARQTASAAAGTAAGGLLAGPAGALIGGIIGGLYGYLTTEEYASLFTFYQSLAAEDRKKRAVGGTSINDFTSWVTRSGNRELLVTLLMELMRQGITSWSSSDEQSYASTSSTRHRGQARSTRNASSPEPSAPPYGFADPPPPYKP</sequence>
<dbReference type="InterPro" id="IPR033369">
    <property type="entry name" value="C19orf12"/>
</dbReference>
<feature type="compositionally biased region" description="Polar residues" evidence="1">
    <location>
        <begin position="145"/>
        <end position="155"/>
    </location>
</feature>
<reference evidence="3" key="1">
    <citation type="submission" date="2024-02" db="UniProtKB">
        <authorList>
            <consortium name="WormBaseParasite"/>
        </authorList>
    </citation>
    <scope>IDENTIFICATION</scope>
</reference>
<dbReference type="Pfam" id="PF20721">
    <property type="entry name" value="C19orf12"/>
    <property type="match status" value="1"/>
</dbReference>
<evidence type="ECO:0000256" key="1">
    <source>
        <dbReference type="SAM" id="MobiDB-lite"/>
    </source>
</evidence>
<accession>A0AAF3EVN2</accession>
<evidence type="ECO:0000313" key="2">
    <source>
        <dbReference type="Proteomes" id="UP000887575"/>
    </source>
</evidence>
<proteinExistence type="predicted"/>
<keyword evidence="2" id="KW-1185">Reference proteome</keyword>
<feature type="compositionally biased region" description="Polar residues" evidence="1">
    <location>
        <begin position="128"/>
        <end position="138"/>
    </location>
</feature>
<evidence type="ECO:0000313" key="3">
    <source>
        <dbReference type="WBParaSite" id="MBELARI_LOCUS18256"/>
    </source>
</evidence>
<protein>
    <submittedName>
        <fullName evidence="3">Uncharacterized protein</fullName>
    </submittedName>
</protein>
<name>A0AAF3EVN2_9BILA</name>
<dbReference type="WBParaSite" id="MBELARI_LOCUS18256">
    <property type="protein sequence ID" value="MBELARI_LOCUS18256"/>
    <property type="gene ID" value="MBELARI_LOCUS18256"/>
</dbReference>
<organism evidence="2 3">
    <name type="scientific">Mesorhabditis belari</name>
    <dbReference type="NCBI Taxonomy" id="2138241"/>
    <lineage>
        <taxon>Eukaryota</taxon>
        <taxon>Metazoa</taxon>
        <taxon>Ecdysozoa</taxon>
        <taxon>Nematoda</taxon>
        <taxon>Chromadorea</taxon>
        <taxon>Rhabditida</taxon>
        <taxon>Rhabditina</taxon>
        <taxon>Rhabditomorpha</taxon>
        <taxon>Rhabditoidea</taxon>
        <taxon>Rhabditidae</taxon>
        <taxon>Mesorhabditinae</taxon>
        <taxon>Mesorhabditis</taxon>
    </lineage>
</organism>
<dbReference type="AlphaFoldDB" id="A0AAF3EVN2"/>